<protein>
    <submittedName>
        <fullName evidence="1">Uncharacterized protein</fullName>
    </submittedName>
</protein>
<sequence length="410" mass="46108">MFDRVARAGVHHQKIQNLLKQRTKVHNNLLFDKGRMATIEQQLCTHIYALTDESDEGLSLKPQVRYLLDAMTFLSQPTLTSESLIAYYTSAEQASHKQALLMLCSMLPLSLTFAEPRQYIEEMLYKTPDLAALLRLFDINWQEEQLAAARKAVLVGESEPDVALCDILFSAENISTADFTLGYQHENFTIAMASFIASLSTKTQQATANAALFQRFYKTAKASEKAQWLALAGLFGDEQWLEPCALFCQEYPDYCYEILCHYHHKTSLTVVIELMAIAQTAPAAYLAWQVITKQPLPLAAQLTDSSNKHQVAGKHSLPCVKQAELIRQALFKQPEDKILAGISFNDSNFNAKLSSYQGLLLQRVMLRAGVNKRGAEQTTKALYQQQLSYRAFSQFTQDETSIKLGAERVA</sequence>
<dbReference type="Proteomes" id="UP000290244">
    <property type="component" value="Chromosome"/>
</dbReference>
<dbReference type="OrthoDB" id="6292098at2"/>
<reference evidence="1 2" key="1">
    <citation type="submission" date="2018-12" db="EMBL/GenBank/DDBJ databases">
        <title>Complete genome of Litorilituus sediminis.</title>
        <authorList>
            <person name="Liu A."/>
            <person name="Rong J."/>
        </authorList>
    </citation>
    <scope>NUCLEOTIDE SEQUENCE [LARGE SCALE GENOMIC DNA]</scope>
    <source>
        <strain evidence="1 2">JCM 17549</strain>
    </source>
</reference>
<organism evidence="1 2">
    <name type="scientific">Litorilituus sediminis</name>
    <dbReference type="NCBI Taxonomy" id="718192"/>
    <lineage>
        <taxon>Bacteria</taxon>
        <taxon>Pseudomonadati</taxon>
        <taxon>Pseudomonadota</taxon>
        <taxon>Gammaproteobacteria</taxon>
        <taxon>Alteromonadales</taxon>
        <taxon>Colwelliaceae</taxon>
        <taxon>Litorilituus</taxon>
    </lineage>
</organism>
<accession>A0A4P6P6B4</accession>
<name>A0A4P6P6B4_9GAMM</name>
<proteinExistence type="predicted"/>
<keyword evidence="2" id="KW-1185">Reference proteome</keyword>
<dbReference type="RefSeq" id="WP_130599554.1">
    <property type="nucleotide sequence ID" value="NZ_CP034759.1"/>
</dbReference>
<dbReference type="AlphaFoldDB" id="A0A4P6P6B4"/>
<dbReference type="EMBL" id="CP034759">
    <property type="protein sequence ID" value="QBG34905.1"/>
    <property type="molecule type" value="Genomic_DNA"/>
</dbReference>
<evidence type="ECO:0000313" key="2">
    <source>
        <dbReference type="Proteomes" id="UP000290244"/>
    </source>
</evidence>
<evidence type="ECO:0000313" key="1">
    <source>
        <dbReference type="EMBL" id="QBG34905.1"/>
    </source>
</evidence>
<dbReference type="KEGG" id="lsd:EMK97_03720"/>
<gene>
    <name evidence="1" type="ORF">EMK97_03720</name>
</gene>